<name>A0A2U2B9Q9_9BACT</name>
<evidence type="ECO:0000256" key="1">
    <source>
        <dbReference type="ARBA" id="ARBA00022729"/>
    </source>
</evidence>
<proteinExistence type="predicted"/>
<dbReference type="AlphaFoldDB" id="A0A2U2B9Q9"/>
<sequence length="158" mass="18560">MITCYCIMKTHILLLVIASFLNTTLPMAAQDLSSHEWKDRLLLVLTTENSEDLYKEQMELFKDDIDGLEERKLVVYSVMPEQYKKGIQCEKWIESTSLNDQYRKGDKGFEIILLGLDGRVKLRQSEVLSIEKLFRTIDAMPMRRNKMRNKEKSGIEHR</sequence>
<comment type="caution">
    <text evidence="4">The sequence shown here is derived from an EMBL/GenBank/DDBJ whole genome shotgun (WGS) entry which is preliminary data.</text>
</comment>
<keyword evidence="1 2" id="KW-0732">Signal</keyword>
<evidence type="ECO:0000313" key="5">
    <source>
        <dbReference type="Proteomes" id="UP000244956"/>
    </source>
</evidence>
<evidence type="ECO:0000313" key="4">
    <source>
        <dbReference type="EMBL" id="PWD99811.1"/>
    </source>
</evidence>
<reference evidence="4 5" key="1">
    <citation type="submission" date="2018-05" db="EMBL/GenBank/DDBJ databases">
        <title>Marinilabilia rubrum sp. nov., isolated from saltern sediment.</title>
        <authorList>
            <person name="Zhang R."/>
        </authorList>
    </citation>
    <scope>NUCLEOTIDE SEQUENCE [LARGE SCALE GENOMIC DNA]</scope>
    <source>
        <strain evidence="4 5">WTE16</strain>
    </source>
</reference>
<dbReference type="EMBL" id="QEWP01000005">
    <property type="protein sequence ID" value="PWD99811.1"/>
    <property type="molecule type" value="Genomic_DNA"/>
</dbReference>
<organism evidence="4 5">
    <name type="scientific">Marinilabilia rubra</name>
    <dbReference type="NCBI Taxonomy" id="2162893"/>
    <lineage>
        <taxon>Bacteria</taxon>
        <taxon>Pseudomonadati</taxon>
        <taxon>Bacteroidota</taxon>
        <taxon>Bacteroidia</taxon>
        <taxon>Marinilabiliales</taxon>
        <taxon>Marinilabiliaceae</taxon>
        <taxon>Marinilabilia</taxon>
    </lineage>
</organism>
<accession>A0A2U2B9Q9</accession>
<evidence type="ECO:0000256" key="2">
    <source>
        <dbReference type="SAM" id="SignalP"/>
    </source>
</evidence>
<evidence type="ECO:0000259" key="3">
    <source>
        <dbReference type="Pfam" id="PF13778"/>
    </source>
</evidence>
<feature type="signal peptide" evidence="2">
    <location>
        <begin position="1"/>
        <end position="28"/>
    </location>
</feature>
<dbReference type="Proteomes" id="UP000244956">
    <property type="component" value="Unassembled WGS sequence"/>
</dbReference>
<keyword evidence="5" id="KW-1185">Reference proteome</keyword>
<feature type="domain" description="DUF4174" evidence="3">
    <location>
        <begin position="32"/>
        <end position="145"/>
    </location>
</feature>
<dbReference type="InterPro" id="IPR025232">
    <property type="entry name" value="DUF4174"/>
</dbReference>
<protein>
    <recommendedName>
        <fullName evidence="3">DUF4174 domain-containing protein</fullName>
    </recommendedName>
</protein>
<gene>
    <name evidence="4" type="ORF">DDZ16_07910</name>
</gene>
<dbReference type="Pfam" id="PF13778">
    <property type="entry name" value="DUF4174"/>
    <property type="match status" value="1"/>
</dbReference>
<feature type="chain" id="PRO_5015452614" description="DUF4174 domain-containing protein" evidence="2">
    <location>
        <begin position="29"/>
        <end position="158"/>
    </location>
</feature>